<dbReference type="PROSITE" id="PS50089">
    <property type="entry name" value="ZF_RING_2"/>
    <property type="match status" value="1"/>
</dbReference>
<evidence type="ECO:0000256" key="8">
    <source>
        <dbReference type="ARBA" id="ARBA00023170"/>
    </source>
</evidence>
<dbReference type="InterPro" id="IPR016355">
    <property type="entry name" value="NR5-like"/>
</dbReference>
<feature type="domain" description="Nuclear receptor" evidence="13">
    <location>
        <begin position="240"/>
        <end position="315"/>
    </location>
</feature>
<dbReference type="SMART" id="SM00399">
    <property type="entry name" value="ZnF_C4"/>
    <property type="match status" value="1"/>
</dbReference>
<dbReference type="PANTHER" id="PTHR24086:SF15">
    <property type="entry name" value="NUCLEAR HORMONE RECEPTOR FTZ-F1"/>
    <property type="match status" value="1"/>
</dbReference>
<evidence type="ECO:0000256" key="3">
    <source>
        <dbReference type="ARBA" id="ARBA00022771"/>
    </source>
</evidence>
<evidence type="ECO:0000259" key="14">
    <source>
        <dbReference type="PROSITE" id="PS51843"/>
    </source>
</evidence>
<dbReference type="InterPro" id="IPR013083">
    <property type="entry name" value="Znf_RING/FYVE/PHD"/>
</dbReference>
<dbReference type="Pfam" id="PF00104">
    <property type="entry name" value="Hormone_recep"/>
    <property type="match status" value="1"/>
</dbReference>
<evidence type="ECO:0000256" key="9">
    <source>
        <dbReference type="ARBA" id="ARBA00023242"/>
    </source>
</evidence>
<dbReference type="GO" id="GO:0009755">
    <property type="term" value="P:hormone-mediated signaling pathway"/>
    <property type="evidence" value="ECO:0007669"/>
    <property type="project" value="TreeGrafter"/>
</dbReference>
<dbReference type="SUPFAM" id="SSF57716">
    <property type="entry name" value="Glucocorticoid receptor-like (DNA-binding domain)"/>
    <property type="match status" value="1"/>
</dbReference>
<dbReference type="AlphaFoldDB" id="E3MDV4"/>
<feature type="domain" description="RING-type" evidence="12">
    <location>
        <begin position="174"/>
        <end position="220"/>
    </location>
</feature>
<evidence type="ECO:0000256" key="10">
    <source>
        <dbReference type="PROSITE-ProRule" id="PRU00175"/>
    </source>
</evidence>
<dbReference type="EMBL" id="DS268438">
    <property type="protein sequence ID" value="EFO99467.1"/>
    <property type="molecule type" value="Genomic_DNA"/>
</dbReference>
<dbReference type="GO" id="GO:0008270">
    <property type="term" value="F:zinc ion binding"/>
    <property type="evidence" value="ECO:0007669"/>
    <property type="project" value="UniProtKB-KW"/>
</dbReference>
<name>E3MDV4_CAERE</name>
<dbReference type="PANTHER" id="PTHR24086">
    <property type="entry name" value="NUCLEAR RECEPTOR SUBFAMILY 5 GROUP A"/>
    <property type="match status" value="1"/>
</dbReference>
<dbReference type="GO" id="GO:0000978">
    <property type="term" value="F:RNA polymerase II cis-regulatory region sequence-specific DNA binding"/>
    <property type="evidence" value="ECO:0007669"/>
    <property type="project" value="TreeGrafter"/>
</dbReference>
<evidence type="ECO:0000256" key="7">
    <source>
        <dbReference type="ARBA" id="ARBA00023163"/>
    </source>
</evidence>
<keyword evidence="8" id="KW-0675">Receptor</keyword>
<dbReference type="HOGENOM" id="CLU_378228_0_0_1"/>
<dbReference type="Gene3D" id="3.30.40.10">
    <property type="entry name" value="Zinc/RING finger domain, C3HC4 (zinc finger)"/>
    <property type="match status" value="1"/>
</dbReference>
<proteinExistence type="predicted"/>
<evidence type="ECO:0000259" key="12">
    <source>
        <dbReference type="PROSITE" id="PS50089"/>
    </source>
</evidence>
<gene>
    <name evidence="15" type="ORF">CRE_22475</name>
</gene>
<dbReference type="SUPFAM" id="SSF48508">
    <property type="entry name" value="Nuclear receptor ligand-binding domain"/>
    <property type="match status" value="1"/>
</dbReference>
<dbReference type="SUPFAM" id="SSF57850">
    <property type="entry name" value="RING/U-box"/>
    <property type="match status" value="1"/>
</dbReference>
<dbReference type="InterPro" id="IPR001628">
    <property type="entry name" value="Znf_hrmn_rcpt"/>
</dbReference>
<dbReference type="GO" id="GO:0090575">
    <property type="term" value="C:RNA polymerase II transcription regulator complex"/>
    <property type="evidence" value="ECO:0007669"/>
    <property type="project" value="TreeGrafter"/>
</dbReference>
<sequence length="733" mass="83597">MVRNKAIVAKRSGDNSTSQPMSKKRKVQQTQQPSKTDEVETLRSELKQLENERRKMEEYFAKEVRRLKRETIRYEKDADHHEEQLQITLRDVETELREMKKENERMKLEEKEHESFMKLVEKARETDIADKEEVFQNEEKISQIYAERINDLKQKMKSTDLTTEADEIVAEIVCERCQKGFKNVAKDEKSPKILPCGHTACMACIKELCVDGHIRCPFDRSPPQSTKVDEMEAKKPKYEGEICPICGDQVSGYHYGVLTCESCKGFFKRTVQDRKHFRCALQANCRVDQSFRKRCKSCRFQKGLMMGMKMEAVREDKKRGGKNKFNSYYMMDRKERLALRMESQPEPHFMSAGNQDSRVATGQNAQTQYHDPTKITTEYDAHLQSLSSHSLLYPTYYPLPEMMPIITNTPFLVPYSPSSKYQNIYLGFQISQFSASTPSPILPLCSTPTERTVNQFFSSSICKTMPDDSVIPLILSRIVKSDAHAFAVQVADENLREIVNWAKQDETFSKLELNDQIKLLQTSWLTIHIIDITNAMVLGTLHPQYNIGDGEEVSVGFIALLGNQNLVSSWDDIVIRLRNIGFNKHDYCVFRCLALLDEGHNATVNAGRSQVLHAWSEVRSNTAFLEIFDQIRHLASISIQYVWGLQHTRPSVWALLNPTTSAALELVKANATRSGKRGAYEQMIQRGAARTTDTTTVEPTAVRGQRGDSGGTQGGAEVYNNRPTSAVIESISD</sequence>
<organism evidence="16">
    <name type="scientific">Caenorhabditis remanei</name>
    <name type="common">Caenorhabditis vulgaris</name>
    <dbReference type="NCBI Taxonomy" id="31234"/>
    <lineage>
        <taxon>Eukaryota</taxon>
        <taxon>Metazoa</taxon>
        <taxon>Ecdysozoa</taxon>
        <taxon>Nematoda</taxon>
        <taxon>Chromadorea</taxon>
        <taxon>Rhabditida</taxon>
        <taxon>Rhabditina</taxon>
        <taxon>Rhabditomorpha</taxon>
        <taxon>Rhabditoidea</taxon>
        <taxon>Rhabditidae</taxon>
        <taxon>Peloderinae</taxon>
        <taxon>Caenorhabditis</taxon>
    </lineage>
</organism>
<dbReference type="PROSITE" id="PS00031">
    <property type="entry name" value="NUCLEAR_REC_DBD_1"/>
    <property type="match status" value="1"/>
</dbReference>
<evidence type="ECO:0000313" key="15">
    <source>
        <dbReference type="EMBL" id="EFO99467.1"/>
    </source>
</evidence>
<evidence type="ECO:0008006" key="17">
    <source>
        <dbReference type="Google" id="ProtNLM"/>
    </source>
</evidence>
<dbReference type="Gene3D" id="1.10.565.10">
    <property type="entry name" value="Retinoid X Receptor"/>
    <property type="match status" value="1"/>
</dbReference>
<dbReference type="InterPro" id="IPR001841">
    <property type="entry name" value="Znf_RING"/>
</dbReference>
<evidence type="ECO:0000256" key="6">
    <source>
        <dbReference type="ARBA" id="ARBA00023125"/>
    </source>
</evidence>
<dbReference type="PROSITE" id="PS51843">
    <property type="entry name" value="NR_LBD"/>
    <property type="match status" value="1"/>
</dbReference>
<evidence type="ECO:0000313" key="16">
    <source>
        <dbReference type="Proteomes" id="UP000008281"/>
    </source>
</evidence>
<keyword evidence="16" id="KW-1185">Reference proteome</keyword>
<dbReference type="GO" id="GO:0009888">
    <property type="term" value="P:tissue development"/>
    <property type="evidence" value="ECO:0007669"/>
    <property type="project" value="TreeGrafter"/>
</dbReference>
<feature type="region of interest" description="Disordered" evidence="11">
    <location>
        <begin position="689"/>
        <end position="719"/>
    </location>
</feature>
<dbReference type="Proteomes" id="UP000008281">
    <property type="component" value="Unassembled WGS sequence"/>
</dbReference>
<evidence type="ECO:0000256" key="5">
    <source>
        <dbReference type="ARBA" id="ARBA00023015"/>
    </source>
</evidence>
<dbReference type="InterPro" id="IPR001723">
    <property type="entry name" value="Nuclear_hrmn_rcpt"/>
</dbReference>
<keyword evidence="3 10" id="KW-0863">Zinc-finger</keyword>
<dbReference type="InterPro" id="IPR035500">
    <property type="entry name" value="NHR-like_dom_sf"/>
</dbReference>
<dbReference type="Gene3D" id="3.30.50.10">
    <property type="entry name" value="Erythroid Transcription Factor GATA-1, subunit A"/>
    <property type="match status" value="1"/>
</dbReference>
<comment type="subcellular location">
    <subcellularLocation>
        <location evidence="1">Nucleus</location>
    </subcellularLocation>
</comment>
<dbReference type="eggNOG" id="KOG4218">
    <property type="taxonomic scope" value="Eukaryota"/>
</dbReference>
<dbReference type="InParanoid" id="E3MDV4"/>
<dbReference type="PRINTS" id="PR00398">
    <property type="entry name" value="STRDHORMONER"/>
</dbReference>
<evidence type="ECO:0000256" key="4">
    <source>
        <dbReference type="ARBA" id="ARBA00022833"/>
    </source>
</evidence>
<keyword evidence="4" id="KW-0862">Zinc</keyword>
<evidence type="ECO:0000256" key="1">
    <source>
        <dbReference type="ARBA" id="ARBA00004123"/>
    </source>
</evidence>
<feature type="domain" description="NR LBD" evidence="14">
    <location>
        <begin position="436"/>
        <end position="733"/>
    </location>
</feature>
<dbReference type="OrthoDB" id="5771769at2759"/>
<evidence type="ECO:0000256" key="11">
    <source>
        <dbReference type="SAM" id="MobiDB-lite"/>
    </source>
</evidence>
<dbReference type="CDD" id="cd16449">
    <property type="entry name" value="RING-HC"/>
    <property type="match status" value="1"/>
</dbReference>
<dbReference type="SMART" id="SM00184">
    <property type="entry name" value="RING"/>
    <property type="match status" value="1"/>
</dbReference>
<keyword evidence="9" id="KW-0539">Nucleus</keyword>
<protein>
    <recommendedName>
        <fullName evidence="17">RING-type domain-containing protein</fullName>
    </recommendedName>
</protein>
<dbReference type="InterPro" id="IPR000536">
    <property type="entry name" value="Nucl_hrmn_rcpt_lig-bd"/>
</dbReference>
<evidence type="ECO:0000256" key="2">
    <source>
        <dbReference type="ARBA" id="ARBA00022723"/>
    </source>
</evidence>
<reference evidence="15" key="1">
    <citation type="submission" date="2007-07" db="EMBL/GenBank/DDBJ databases">
        <title>PCAP assembly of the Caenorhabditis remanei genome.</title>
        <authorList>
            <consortium name="The Caenorhabditis remanei Sequencing Consortium"/>
            <person name="Wilson R.K."/>
        </authorList>
    </citation>
    <scope>NUCLEOTIDE SEQUENCE [LARGE SCALE GENOMIC DNA]</scope>
    <source>
        <strain evidence="15">PB4641</strain>
    </source>
</reference>
<keyword evidence="2" id="KW-0479">Metal-binding</keyword>
<dbReference type="GO" id="GO:0004879">
    <property type="term" value="F:nuclear receptor activity"/>
    <property type="evidence" value="ECO:0007669"/>
    <property type="project" value="InterPro"/>
</dbReference>
<dbReference type="PRINTS" id="PR00047">
    <property type="entry name" value="STROIDFINGER"/>
</dbReference>
<dbReference type="Pfam" id="PF00105">
    <property type="entry name" value="zf-C4"/>
    <property type="match status" value="1"/>
</dbReference>
<keyword evidence="7" id="KW-0804">Transcription</keyword>
<accession>E3MDV4</accession>
<dbReference type="FunFam" id="3.30.50.10:FF:000006">
    <property type="entry name" value="Nuclear receptor subfamily 5 group A member"/>
    <property type="match status" value="1"/>
</dbReference>
<keyword evidence="6" id="KW-0238">DNA-binding</keyword>
<dbReference type="PROSITE" id="PS51030">
    <property type="entry name" value="NUCLEAR_REC_DBD_2"/>
    <property type="match status" value="1"/>
</dbReference>
<keyword evidence="5" id="KW-0805">Transcription regulation</keyword>
<dbReference type="STRING" id="31234.E3MDV4"/>
<feature type="region of interest" description="Disordered" evidence="11">
    <location>
        <begin position="1"/>
        <end position="43"/>
    </location>
</feature>
<dbReference type="InterPro" id="IPR013088">
    <property type="entry name" value="Znf_NHR/GATA"/>
</dbReference>
<evidence type="ECO:0000259" key="13">
    <source>
        <dbReference type="PROSITE" id="PS51030"/>
    </source>
</evidence>
<dbReference type="eggNOG" id="KOG4185">
    <property type="taxonomic scope" value="Eukaryota"/>
</dbReference>